<dbReference type="InterPro" id="IPR003583">
    <property type="entry name" value="Hlx-hairpin-Hlx_DNA-bd_motif"/>
</dbReference>
<dbReference type="PANTHER" id="PTHR21180:SF32">
    <property type="entry name" value="ENDONUCLEASE_EXONUCLEASE_PHOSPHATASE FAMILY DOMAIN-CONTAINING PROTEIN 1"/>
    <property type="match status" value="1"/>
</dbReference>
<keyword evidence="5" id="KW-1185">Reference proteome</keyword>
<feature type="compositionally biased region" description="Low complexity" evidence="1">
    <location>
        <begin position="138"/>
        <end position="149"/>
    </location>
</feature>
<keyword evidence="2" id="KW-0812">Transmembrane</keyword>
<dbReference type="SMART" id="SM00278">
    <property type="entry name" value="HhH1"/>
    <property type="match status" value="2"/>
</dbReference>
<dbReference type="Proteomes" id="UP001558481">
    <property type="component" value="Unassembled WGS sequence"/>
</dbReference>
<evidence type="ECO:0000313" key="4">
    <source>
        <dbReference type="EMBL" id="MEX3593230.1"/>
    </source>
</evidence>
<feature type="compositionally biased region" description="Low complexity" evidence="1">
    <location>
        <begin position="217"/>
        <end position="226"/>
    </location>
</feature>
<feature type="compositionally biased region" description="Low complexity" evidence="1">
    <location>
        <begin position="117"/>
        <end position="126"/>
    </location>
</feature>
<dbReference type="RefSeq" id="WP_143469981.1">
    <property type="nucleotide sequence ID" value="NZ_JAYWLU010000001.1"/>
</dbReference>
<keyword evidence="4" id="KW-0238">DNA-binding</keyword>
<proteinExistence type="predicted"/>
<dbReference type="Pfam" id="PF12836">
    <property type="entry name" value="HHH_3"/>
    <property type="match status" value="1"/>
</dbReference>
<protein>
    <submittedName>
        <fullName evidence="4">ComEA family DNA-binding protein</fullName>
    </submittedName>
</protein>
<evidence type="ECO:0000313" key="5">
    <source>
        <dbReference type="Proteomes" id="UP001558481"/>
    </source>
</evidence>
<reference evidence="4 5" key="1">
    <citation type="journal article" date="2024" name="Fungal Genet. Biol.">
        <title>The porcine skin microbiome exhibits broad fungal antagonism.</title>
        <authorList>
            <person name="De La Cruz K.F."/>
            <person name="Townsend E.C."/>
            <person name="Alex Cheong J.Z."/>
            <person name="Salamzade R."/>
            <person name="Liu A."/>
            <person name="Sandstrom S."/>
            <person name="Davila E."/>
            <person name="Huang L."/>
            <person name="Xu K.H."/>
            <person name="Wu S.Y."/>
            <person name="Meudt J.J."/>
            <person name="Shanmuganayagam D."/>
            <person name="Gibson A.L.F."/>
            <person name="Kalan L.R."/>
        </authorList>
    </citation>
    <scope>NUCLEOTIDE SEQUENCE [LARGE SCALE GENOMIC DNA]</scope>
    <source>
        <strain evidence="4 5">LK2625</strain>
    </source>
</reference>
<dbReference type="InterPro" id="IPR051675">
    <property type="entry name" value="Endo/Exo/Phosphatase_dom_1"/>
</dbReference>
<feature type="region of interest" description="Disordered" evidence="1">
    <location>
        <begin position="99"/>
        <end position="149"/>
    </location>
</feature>
<sequence>MSGVNYRGRARLRDQQATERLSALLEGVAERADGPVDAALDAEGFESARDPAVEVGGPQHREPVAVRAFFARPAVVVLIAVLLVVCGVSALSLLPGGSDPEASVVAEADASGSPEDSGQASGAGSPASPPGPAPSPGAPHSATPAGAPSSALTVHVVGEVKKPAVVQLSPGARVIDAVEAAGGLTDAAITERINLAQPVTDGQQVLIPNKQTAADVQAPGQPAGSAPGPPAGDDPAKTSGSEGAGKVPDGGAGKSGAASGGMINLNTATAADLEELPRVGPVLAQRIIDFRTEQGPFTAPEQLDDVSGIGPAMLDALLPLVTV</sequence>
<dbReference type="InterPro" id="IPR019554">
    <property type="entry name" value="Soluble_ligand-bd"/>
</dbReference>
<dbReference type="EMBL" id="JAYWLU010000001">
    <property type="protein sequence ID" value="MEX3593230.1"/>
    <property type="molecule type" value="Genomic_DNA"/>
</dbReference>
<name>A0ABV3UXS3_9MICC</name>
<keyword evidence="2" id="KW-1133">Transmembrane helix</keyword>
<dbReference type="SUPFAM" id="SSF47781">
    <property type="entry name" value="RuvA domain 2-like"/>
    <property type="match status" value="1"/>
</dbReference>
<accession>A0ABV3UXS3</accession>
<dbReference type="Gene3D" id="1.10.150.320">
    <property type="entry name" value="Photosystem II 12 kDa extrinsic protein"/>
    <property type="match status" value="1"/>
</dbReference>
<dbReference type="PANTHER" id="PTHR21180">
    <property type="entry name" value="ENDONUCLEASE/EXONUCLEASE/PHOSPHATASE FAMILY DOMAIN-CONTAINING PROTEIN 1"/>
    <property type="match status" value="1"/>
</dbReference>
<evidence type="ECO:0000256" key="2">
    <source>
        <dbReference type="SAM" id="Phobius"/>
    </source>
</evidence>
<feature type="region of interest" description="Disordered" evidence="1">
    <location>
        <begin position="213"/>
        <end position="258"/>
    </location>
</feature>
<gene>
    <name evidence="4" type="ORF">VVR66_00690</name>
</gene>
<feature type="domain" description="Helix-hairpin-helix DNA-binding motif class 1" evidence="3">
    <location>
        <begin position="301"/>
        <end position="320"/>
    </location>
</feature>
<dbReference type="Pfam" id="PF10531">
    <property type="entry name" value="SLBB"/>
    <property type="match status" value="1"/>
</dbReference>
<feature type="domain" description="Helix-hairpin-helix DNA-binding motif class 1" evidence="3">
    <location>
        <begin position="271"/>
        <end position="290"/>
    </location>
</feature>
<evidence type="ECO:0000256" key="1">
    <source>
        <dbReference type="SAM" id="MobiDB-lite"/>
    </source>
</evidence>
<dbReference type="Gene3D" id="3.10.560.10">
    <property type="entry name" value="Outer membrane lipoprotein wza domain like"/>
    <property type="match status" value="1"/>
</dbReference>
<comment type="caution">
    <text evidence="4">The sequence shown here is derived from an EMBL/GenBank/DDBJ whole genome shotgun (WGS) entry which is preliminary data.</text>
</comment>
<feature type="compositionally biased region" description="Pro residues" evidence="1">
    <location>
        <begin position="127"/>
        <end position="137"/>
    </location>
</feature>
<dbReference type="InterPro" id="IPR010994">
    <property type="entry name" value="RuvA_2-like"/>
</dbReference>
<evidence type="ECO:0000259" key="3">
    <source>
        <dbReference type="SMART" id="SM00278"/>
    </source>
</evidence>
<keyword evidence="2" id="KW-0472">Membrane</keyword>
<feature type="transmembrane region" description="Helical" evidence="2">
    <location>
        <begin position="69"/>
        <end position="94"/>
    </location>
</feature>
<organism evidence="4 5">
    <name type="scientific">Kocuria carniphila</name>
    <dbReference type="NCBI Taxonomy" id="262208"/>
    <lineage>
        <taxon>Bacteria</taxon>
        <taxon>Bacillati</taxon>
        <taxon>Actinomycetota</taxon>
        <taxon>Actinomycetes</taxon>
        <taxon>Micrococcales</taxon>
        <taxon>Micrococcaceae</taxon>
        <taxon>Kocuria</taxon>
    </lineage>
</organism>
<dbReference type="GO" id="GO:0003677">
    <property type="term" value="F:DNA binding"/>
    <property type="evidence" value="ECO:0007669"/>
    <property type="project" value="UniProtKB-KW"/>
</dbReference>